<evidence type="ECO:0000259" key="7">
    <source>
        <dbReference type="PROSITE" id="PS51635"/>
    </source>
</evidence>
<dbReference type="EMBL" id="MUJZ01054565">
    <property type="protein sequence ID" value="OTF72796.1"/>
    <property type="molecule type" value="Genomic_DNA"/>
</dbReference>
<accession>A0A1Y3AZH0</accession>
<feature type="short sequence motif" description="GXSXG" evidence="5">
    <location>
        <begin position="134"/>
        <end position="138"/>
    </location>
</feature>
<gene>
    <name evidence="8" type="ORF">BLA29_005728</name>
</gene>
<keyword evidence="9" id="KW-1185">Reference proteome</keyword>
<dbReference type="GO" id="GO:0016042">
    <property type="term" value="P:lipid catabolic process"/>
    <property type="evidence" value="ECO:0007669"/>
    <property type="project" value="UniProtKB-UniRule"/>
</dbReference>
<dbReference type="PANTHER" id="PTHR24139:SF34">
    <property type="entry name" value="85_88 KDA CALCIUM-INDEPENDENT PHOSPHOLIPASE A2"/>
    <property type="match status" value="1"/>
</dbReference>
<feature type="domain" description="PNPLA" evidence="7">
    <location>
        <begin position="91"/>
        <end position="270"/>
    </location>
</feature>
<evidence type="ECO:0000313" key="9">
    <source>
        <dbReference type="Proteomes" id="UP000194236"/>
    </source>
</evidence>
<dbReference type="SUPFAM" id="SSF52151">
    <property type="entry name" value="FabD/lysophospholipase-like"/>
    <property type="match status" value="1"/>
</dbReference>
<dbReference type="GO" id="GO:0047499">
    <property type="term" value="F:calcium-independent phospholipase A2 activity"/>
    <property type="evidence" value="ECO:0007669"/>
    <property type="project" value="InterPro"/>
</dbReference>
<evidence type="ECO:0000313" key="8">
    <source>
        <dbReference type="EMBL" id="OTF72796.1"/>
    </source>
</evidence>
<dbReference type="Proteomes" id="UP000194236">
    <property type="component" value="Unassembled WGS sequence"/>
</dbReference>
<name>A0A1Y3AZH0_EURMA</name>
<dbReference type="PROSITE" id="PS51635">
    <property type="entry name" value="PNPLA"/>
    <property type="match status" value="1"/>
</dbReference>
<evidence type="ECO:0000256" key="2">
    <source>
        <dbReference type="ARBA" id="ARBA00022801"/>
    </source>
</evidence>
<dbReference type="GO" id="GO:0052816">
    <property type="term" value="F:long-chain fatty acyl-CoA hydrolase activity"/>
    <property type="evidence" value="ECO:0007669"/>
    <property type="project" value="TreeGrafter"/>
</dbReference>
<dbReference type="AlphaFoldDB" id="A0A1Y3AZH0"/>
<evidence type="ECO:0000256" key="5">
    <source>
        <dbReference type="PROSITE-ProRule" id="PRU01161"/>
    </source>
</evidence>
<feature type="short sequence motif" description="GXGXXG" evidence="5">
    <location>
        <begin position="95"/>
        <end position="100"/>
    </location>
</feature>
<keyword evidence="3" id="KW-0040">ANK repeat</keyword>
<keyword evidence="1" id="KW-0677">Repeat</keyword>
<evidence type="ECO:0000256" key="1">
    <source>
        <dbReference type="ARBA" id="ARBA00022737"/>
    </source>
</evidence>
<dbReference type="OrthoDB" id="6508363at2759"/>
<keyword evidence="4 5" id="KW-0443">Lipid metabolism</keyword>
<feature type="active site" description="Proton acceptor" evidence="5">
    <location>
        <position position="257"/>
    </location>
</feature>
<keyword evidence="2 5" id="KW-0378">Hydrolase</keyword>
<keyword evidence="5" id="KW-0442">Lipid degradation</keyword>
<sequence length="444" mass="52160">MIKLLLIFDADIRLRNSVIDEQLDPYQLATKRQDQQVVQLFDSFMEAQRQRPTMVNIDENSKISSNDQCCYYLNIMKMSNDNKNKKKSRLICLDGGGIKGLFAVQMMIELEKCLVQKQRNQRKSLSDYFDWIAGTSTGSIIAYWFSQGKPLTELRLLYFNFKDEIFRGNRPYSTDKLESLLKTQLDGNKLMEDVWKQTGKHLIIVASRIDCYPPRLQLFCSHHQQHQQESNRISVWQALRASSAAPTYFHHYPPYIDGGLISNNPTMDAITEYFRYVQRRNVESSNKLEMVLSFGTGMIRQTERKNFAAAFDKFNYFLDFRSFVNDLSYRHHHQPWTYGNELAAHMKTQVTNCNDHIITRSLSWCSCLNIKYCRLNSLLMKKIPLDESRNDELIQALWNVKLYSLRQWIYFDKIIDHLLSDDEQASGHHQDDDDDDNDVFHDTN</sequence>
<comment type="caution">
    <text evidence="8">The sequence shown here is derived from an EMBL/GenBank/DDBJ whole genome shotgun (WGS) entry which is preliminary data.</text>
</comment>
<dbReference type="GO" id="GO:0005739">
    <property type="term" value="C:mitochondrion"/>
    <property type="evidence" value="ECO:0007669"/>
    <property type="project" value="TreeGrafter"/>
</dbReference>
<reference evidence="8 9" key="1">
    <citation type="submission" date="2017-03" db="EMBL/GenBank/DDBJ databases">
        <title>Genome Survey of Euroglyphus maynei.</title>
        <authorList>
            <person name="Arlian L.G."/>
            <person name="Morgan M.S."/>
            <person name="Rider S.D."/>
        </authorList>
    </citation>
    <scope>NUCLEOTIDE SEQUENCE [LARGE SCALE GENOMIC DNA]</scope>
    <source>
        <strain evidence="8">Arlian Lab</strain>
        <tissue evidence="8">Whole body</tissue>
    </source>
</reference>
<feature type="region of interest" description="Disordered" evidence="6">
    <location>
        <begin position="425"/>
        <end position="444"/>
    </location>
</feature>
<dbReference type="InterPro" id="IPR047148">
    <property type="entry name" value="PLPL9"/>
</dbReference>
<organism evidence="8 9">
    <name type="scientific">Euroglyphus maynei</name>
    <name type="common">Mayne's house dust mite</name>
    <dbReference type="NCBI Taxonomy" id="6958"/>
    <lineage>
        <taxon>Eukaryota</taxon>
        <taxon>Metazoa</taxon>
        <taxon>Ecdysozoa</taxon>
        <taxon>Arthropoda</taxon>
        <taxon>Chelicerata</taxon>
        <taxon>Arachnida</taxon>
        <taxon>Acari</taxon>
        <taxon>Acariformes</taxon>
        <taxon>Sarcoptiformes</taxon>
        <taxon>Astigmata</taxon>
        <taxon>Psoroptidia</taxon>
        <taxon>Analgoidea</taxon>
        <taxon>Pyroglyphidae</taxon>
        <taxon>Pyroglyphinae</taxon>
        <taxon>Euroglyphus</taxon>
    </lineage>
</organism>
<dbReference type="InterPro" id="IPR002641">
    <property type="entry name" value="PNPLA_dom"/>
</dbReference>
<evidence type="ECO:0000256" key="3">
    <source>
        <dbReference type="ARBA" id="ARBA00023043"/>
    </source>
</evidence>
<dbReference type="Gene3D" id="3.40.1090.10">
    <property type="entry name" value="Cytosolic phospholipase A2 catalytic domain"/>
    <property type="match status" value="1"/>
</dbReference>
<proteinExistence type="predicted"/>
<feature type="active site" description="Nucleophile" evidence="5">
    <location>
        <position position="136"/>
    </location>
</feature>
<protein>
    <recommendedName>
        <fullName evidence="7">PNPLA domain-containing protein</fullName>
    </recommendedName>
</protein>
<evidence type="ECO:0000256" key="4">
    <source>
        <dbReference type="ARBA" id="ARBA00023098"/>
    </source>
</evidence>
<dbReference type="GO" id="GO:2000304">
    <property type="term" value="P:positive regulation of ceramide biosynthetic process"/>
    <property type="evidence" value="ECO:0007669"/>
    <property type="project" value="TreeGrafter"/>
</dbReference>
<dbReference type="InterPro" id="IPR016035">
    <property type="entry name" value="Acyl_Trfase/lysoPLipase"/>
</dbReference>
<feature type="short sequence motif" description="DGA/G" evidence="5">
    <location>
        <begin position="257"/>
        <end position="259"/>
    </location>
</feature>
<evidence type="ECO:0000256" key="6">
    <source>
        <dbReference type="SAM" id="MobiDB-lite"/>
    </source>
</evidence>
<dbReference type="PANTHER" id="PTHR24139">
    <property type="entry name" value="CALCIUM-INDEPENDENT PHOSPHOLIPASE A2"/>
    <property type="match status" value="1"/>
</dbReference>
<dbReference type="Pfam" id="PF01734">
    <property type="entry name" value="Patatin"/>
    <property type="match status" value="1"/>
</dbReference>